<dbReference type="AlphaFoldDB" id="A0A4R1BHP4"/>
<keyword evidence="1" id="KW-0812">Transmembrane</keyword>
<feature type="transmembrane region" description="Helical" evidence="1">
    <location>
        <begin position="143"/>
        <end position="165"/>
    </location>
</feature>
<reference evidence="2 3" key="1">
    <citation type="submission" date="2019-03" db="EMBL/GenBank/DDBJ databases">
        <title>Whole genome sequence of a novel Rubrobacter taiwanensis strain, isolated from Yellowstone National Park.</title>
        <authorList>
            <person name="Freed S."/>
            <person name="Ramaley R.F."/>
            <person name="Kyndt J.A."/>
        </authorList>
    </citation>
    <scope>NUCLEOTIDE SEQUENCE [LARGE SCALE GENOMIC DNA]</scope>
    <source>
        <strain evidence="2 3">Yellowstone</strain>
    </source>
</reference>
<keyword evidence="3" id="KW-1185">Reference proteome</keyword>
<dbReference type="EMBL" id="SKBU01000015">
    <property type="protein sequence ID" value="TCJ16806.1"/>
    <property type="molecule type" value="Genomic_DNA"/>
</dbReference>
<feature type="transmembrane region" description="Helical" evidence="1">
    <location>
        <begin position="171"/>
        <end position="189"/>
    </location>
</feature>
<comment type="caution">
    <text evidence="2">The sequence shown here is derived from an EMBL/GenBank/DDBJ whole genome shotgun (WGS) entry which is preliminary data.</text>
</comment>
<gene>
    <name evidence="2" type="ORF">E0L93_08780</name>
</gene>
<protein>
    <submittedName>
        <fullName evidence="2">Uncharacterized protein</fullName>
    </submittedName>
</protein>
<name>A0A4R1BHP4_9ACTN</name>
<dbReference type="Proteomes" id="UP000295244">
    <property type="component" value="Unassembled WGS sequence"/>
</dbReference>
<organism evidence="2 3">
    <name type="scientific">Rubrobacter taiwanensis</name>
    <dbReference type="NCBI Taxonomy" id="185139"/>
    <lineage>
        <taxon>Bacteria</taxon>
        <taxon>Bacillati</taxon>
        <taxon>Actinomycetota</taxon>
        <taxon>Rubrobacteria</taxon>
        <taxon>Rubrobacterales</taxon>
        <taxon>Rubrobacteraceae</taxon>
        <taxon>Rubrobacter</taxon>
    </lineage>
</organism>
<evidence type="ECO:0000256" key="1">
    <source>
        <dbReference type="SAM" id="Phobius"/>
    </source>
</evidence>
<keyword evidence="1" id="KW-1133">Transmembrane helix</keyword>
<keyword evidence="1" id="KW-0472">Membrane</keyword>
<evidence type="ECO:0000313" key="2">
    <source>
        <dbReference type="EMBL" id="TCJ16806.1"/>
    </source>
</evidence>
<dbReference type="RefSeq" id="WP_132691008.1">
    <property type="nucleotide sequence ID" value="NZ_SKBU01000015.1"/>
</dbReference>
<proteinExistence type="predicted"/>
<sequence length="223" mass="24704">MAVRDRFVALAATPRVCPRCGSRAVRYPVSTHRREVREAVKVKIAETGEITGVEVDAAEVLAASRGIGRLRHGGEVCERCLAGIVLGLNPVVLVRWVWWRDNRGRLPFVVREGGFIPEDFPDRILEGVPNDLPYRRALRMLRWLLAAVISVTGLVFGLGLLGVLFGFLGGWTAALLLSGLVTGGLLASLRIARGISRLLGDLREWRYFLELEDRKVYPHRATG</sequence>
<evidence type="ECO:0000313" key="3">
    <source>
        <dbReference type="Proteomes" id="UP000295244"/>
    </source>
</evidence>
<accession>A0A4R1BHP4</accession>